<keyword evidence="1" id="KW-0732">Signal</keyword>
<keyword evidence="3" id="KW-1185">Reference proteome</keyword>
<dbReference type="Proteomes" id="UP000715965">
    <property type="component" value="Unassembled WGS sequence"/>
</dbReference>
<proteinExistence type="predicted"/>
<feature type="signal peptide" evidence="1">
    <location>
        <begin position="1"/>
        <end position="25"/>
    </location>
</feature>
<organism evidence="2 3">
    <name type="scientific">Ramlibacter aquaticus</name>
    <dbReference type="NCBI Taxonomy" id="2780094"/>
    <lineage>
        <taxon>Bacteria</taxon>
        <taxon>Pseudomonadati</taxon>
        <taxon>Pseudomonadota</taxon>
        <taxon>Betaproteobacteria</taxon>
        <taxon>Burkholderiales</taxon>
        <taxon>Comamonadaceae</taxon>
        <taxon>Ramlibacter</taxon>
    </lineage>
</organism>
<evidence type="ECO:0000256" key="1">
    <source>
        <dbReference type="SAM" id="SignalP"/>
    </source>
</evidence>
<feature type="chain" id="PRO_5045873215" evidence="1">
    <location>
        <begin position="26"/>
        <end position="399"/>
    </location>
</feature>
<evidence type="ECO:0000313" key="3">
    <source>
        <dbReference type="Proteomes" id="UP000715965"/>
    </source>
</evidence>
<dbReference type="RefSeq" id="WP_193781264.1">
    <property type="nucleotide sequence ID" value="NZ_JADDOJ010000060.1"/>
</dbReference>
<evidence type="ECO:0000313" key="2">
    <source>
        <dbReference type="EMBL" id="MBE7941700.1"/>
    </source>
</evidence>
<reference evidence="2 3" key="1">
    <citation type="submission" date="2020-10" db="EMBL/GenBank/DDBJ databases">
        <title>Draft genome of Ramlibacter aquaticus LMG 30558.</title>
        <authorList>
            <person name="Props R."/>
        </authorList>
    </citation>
    <scope>NUCLEOTIDE SEQUENCE [LARGE SCALE GENOMIC DNA]</scope>
    <source>
        <strain evidence="2 3">LMG 30558</strain>
    </source>
</reference>
<dbReference type="EMBL" id="JADDOJ010000060">
    <property type="protein sequence ID" value="MBE7941700.1"/>
    <property type="molecule type" value="Genomic_DNA"/>
</dbReference>
<name>A0ABR9SH74_9BURK</name>
<dbReference type="InterPro" id="IPR018759">
    <property type="entry name" value="BBP2_2"/>
</dbReference>
<gene>
    <name evidence="2" type="ORF">IM725_14055</name>
</gene>
<dbReference type="InterPro" id="IPR017465">
    <property type="entry name" value="EpsL_proteobac"/>
</dbReference>
<dbReference type="Gene3D" id="2.40.160.10">
    <property type="entry name" value="Porin"/>
    <property type="match status" value="1"/>
</dbReference>
<dbReference type="Pfam" id="PF10082">
    <property type="entry name" value="BBP2_2"/>
    <property type="match status" value="1"/>
</dbReference>
<dbReference type="NCBIfam" id="TIGR03014">
    <property type="entry name" value="EpsL"/>
    <property type="match status" value="1"/>
</dbReference>
<dbReference type="SUPFAM" id="SSF56935">
    <property type="entry name" value="Porins"/>
    <property type="match status" value="1"/>
</dbReference>
<protein>
    <submittedName>
        <fullName evidence="2">Outer membrane beta-barrel protein</fullName>
    </submittedName>
</protein>
<dbReference type="InterPro" id="IPR023614">
    <property type="entry name" value="Porin_dom_sf"/>
</dbReference>
<accession>A0ABR9SH74</accession>
<comment type="caution">
    <text evidence="2">The sequence shown here is derived from an EMBL/GenBank/DDBJ whole genome shotgun (WGS) entry which is preliminary data.</text>
</comment>
<sequence>MKKKQLIRTSASIAALLMLAPSAFAQWQPDAGDADEGLHPRVQLGVEHDSNVLRVPSSAGPEADTAAILGVGLSFNKRYSLQRIRADIEATRYTYDKHSELSYNTLNYALAWDWSFTPRLHGVLSADRRQFRDVETDPVTATNVVGRRTERTELAEGIYELSGPWRLLAGAQHTSADSTQVRTWDGSPSIREAHVGAGYEFPSGTSLYLRYRHGNGEYRDPSFLPGATKFKDTETELSARWPVTGKTTVEASIGNLKREHDNAPGLDFSGTVGKATVNWQATAKTRLLAGYLRDISGTGLATGGRVTSDRFYLQPTWAATAKTSFNLRYDHVRRDWTGVPAGTPNAGRNESVESIGAGVDWQALRKVSISAYVRQERMTSSLSTGYHANVFGVMGKAIF</sequence>